<dbReference type="InterPro" id="IPR040521">
    <property type="entry name" value="KDZ"/>
</dbReference>
<dbReference type="InterPro" id="IPR041457">
    <property type="entry name" value="CxC2_KDZ-assoc"/>
</dbReference>
<dbReference type="OrthoDB" id="2974258at2759"/>
<keyword evidence="2" id="KW-0472">Membrane</keyword>
<gene>
    <name evidence="4" type="ORF">MVEN_00659000</name>
</gene>
<feature type="region of interest" description="Disordered" evidence="1">
    <location>
        <begin position="989"/>
        <end position="1014"/>
    </location>
</feature>
<protein>
    <submittedName>
        <fullName evidence="4">CxC2 domain-containing protein</fullName>
    </submittedName>
</protein>
<keyword evidence="2" id="KW-1133">Transmembrane helix</keyword>
<feature type="transmembrane region" description="Helical" evidence="2">
    <location>
        <begin position="396"/>
        <end position="417"/>
    </location>
</feature>
<evidence type="ECO:0000313" key="4">
    <source>
        <dbReference type="EMBL" id="KAF7363068.1"/>
    </source>
</evidence>
<proteinExistence type="predicted"/>
<sequence length="1014" mass="116253">MHVIHTEQGLPAYGQEDAATNAAVESWDFSYDLGDTSLVGEVQGPETDGIVLASKKKVYENSDYPMLTWSDHQDEYLDEMNRLEGRGYHAIYSKCGGCGKLDPTFRCELQTCYGPSMFCKSCIVQRHACLPTHWMQEWNGRFFVRKSLQDMGLVVQLGHPPGISCLTSRPARKDFVLIDTTGVHKISLRYCYCDGRVEKRQQLLRVSAHDFLRSLELLSNNDGLNPVPYRITLMMKRAGRGHDPTGVNGTAQGELALQCRACPQDGMNLPAGWNNINWDTMPEDLRYKYFLFLAQDCNFRLINRNVGSGAKDPILNDGCGYFVNHAKYTEFLRTHVTEEEISSCSGFQAMFLANRKRVKGLRTTGVGGVTCARHNMWRPNGIGDLQLGERYCNMDFILLSAVLNAIIFFLILSYDIACQYGKGFWSRMPLLPEPMRLLIEQTRVWFKVPNFHLPPHQPGCHSPYSFHYMWGAGRTHGETVEQNWEFTNGAAASTKMMGLGTRASTLEDLFGFHNWRRLVSWRKIFHRRMAENVKEGQAHHDAFEAFNNALQETAPELVAKWKKWVHEWESRQHTDSTESPFELKEKVMTMQEIRRKLEKEELLRSGEGAEVEREDTPSTFILMGLEIEETQRHLAIDVKAVANPTDAQTVGFLKRRAALLKRIRAFRKLQRTYMPHLRRFLTGTQRVIWDAEAERNAEAVRLFLPSDILDGPKRVRACAVGLPGVEEDLRIGEAREALHALQQGLRTRTMTNRFRLRHCTGQRMLTRGQGILRQINLKIYKAKIRYRYVRNAILRLKEHGPWERELQVLEDQDVRALNERALTKEEEEKRKAVHDYEEVAEEGGVAAFGVVALGEGRRTLSWIWYSARPEEPTEAELVEALRVEWCKAYARMRRWREDVVLVEEEMRRTIEYGHSAGCEWGQRAEAREGAVEDELLEGLRAYAWEQEDRERRTCEKLTGDWAAIRGKGRAYLAGETAAGVDVVVPLDDDEEELADEGEEGAPDYDDEGDEEILE</sequence>
<evidence type="ECO:0000313" key="5">
    <source>
        <dbReference type="Proteomes" id="UP000620124"/>
    </source>
</evidence>
<dbReference type="Proteomes" id="UP000620124">
    <property type="component" value="Unassembled WGS sequence"/>
</dbReference>
<name>A0A8H6YN76_9AGAR</name>
<dbReference type="EMBL" id="JACAZI010000004">
    <property type="protein sequence ID" value="KAF7363068.1"/>
    <property type="molecule type" value="Genomic_DNA"/>
</dbReference>
<evidence type="ECO:0000256" key="2">
    <source>
        <dbReference type="SAM" id="Phobius"/>
    </source>
</evidence>
<comment type="caution">
    <text evidence="4">The sequence shown here is derived from an EMBL/GenBank/DDBJ whole genome shotgun (WGS) entry which is preliminary data.</text>
</comment>
<organism evidence="4 5">
    <name type="scientific">Mycena venus</name>
    <dbReference type="NCBI Taxonomy" id="2733690"/>
    <lineage>
        <taxon>Eukaryota</taxon>
        <taxon>Fungi</taxon>
        <taxon>Dikarya</taxon>
        <taxon>Basidiomycota</taxon>
        <taxon>Agaricomycotina</taxon>
        <taxon>Agaricomycetes</taxon>
        <taxon>Agaricomycetidae</taxon>
        <taxon>Agaricales</taxon>
        <taxon>Marasmiineae</taxon>
        <taxon>Mycenaceae</taxon>
        <taxon>Mycena</taxon>
    </lineage>
</organism>
<keyword evidence="2" id="KW-0812">Transmembrane</keyword>
<accession>A0A8H6YN76</accession>
<keyword evidence="5" id="KW-1185">Reference proteome</keyword>
<feature type="domain" description="CxC2-like cysteine cluster KDZ transposase-associated" evidence="3">
    <location>
        <begin position="148"/>
        <end position="207"/>
    </location>
</feature>
<evidence type="ECO:0000256" key="1">
    <source>
        <dbReference type="SAM" id="MobiDB-lite"/>
    </source>
</evidence>
<dbReference type="Pfam" id="PF18803">
    <property type="entry name" value="CxC2"/>
    <property type="match status" value="1"/>
</dbReference>
<evidence type="ECO:0000259" key="3">
    <source>
        <dbReference type="Pfam" id="PF18803"/>
    </source>
</evidence>
<reference evidence="4" key="1">
    <citation type="submission" date="2020-05" db="EMBL/GenBank/DDBJ databases">
        <title>Mycena genomes resolve the evolution of fungal bioluminescence.</title>
        <authorList>
            <person name="Tsai I.J."/>
        </authorList>
    </citation>
    <scope>NUCLEOTIDE SEQUENCE</scope>
    <source>
        <strain evidence="4">CCC161011</strain>
    </source>
</reference>
<dbReference type="Pfam" id="PF18758">
    <property type="entry name" value="KDZ"/>
    <property type="match status" value="1"/>
</dbReference>
<dbReference type="AlphaFoldDB" id="A0A8H6YN76"/>